<gene>
    <name evidence="1" type="ORF">SB6410_05403</name>
</gene>
<organism evidence="1 2">
    <name type="scientific">Klebsiella pasteurii</name>
    <dbReference type="NCBI Taxonomy" id="2587529"/>
    <lineage>
        <taxon>Bacteria</taxon>
        <taxon>Pseudomonadati</taxon>
        <taxon>Pseudomonadota</taxon>
        <taxon>Gammaproteobacteria</taxon>
        <taxon>Enterobacterales</taxon>
        <taxon>Enterobacteriaceae</taxon>
        <taxon>Klebsiella/Raoultella group</taxon>
        <taxon>Klebsiella</taxon>
    </lineage>
</organism>
<name>A0A9Q9S600_9ENTR</name>
<reference evidence="1 2" key="1">
    <citation type="submission" date="2019-07" db="EMBL/GenBank/DDBJ databases">
        <authorList>
            <person name="Brisse S."/>
            <person name="Rodrigues C."/>
            <person name="Thorpe H."/>
        </authorList>
    </citation>
    <scope>NUCLEOTIDE SEQUENCE [LARGE SCALE GENOMIC DNA]</scope>
    <source>
        <strain evidence="1">SB6410</strain>
    </source>
</reference>
<evidence type="ECO:0000313" key="1">
    <source>
        <dbReference type="EMBL" id="VUS41150.1"/>
    </source>
</evidence>
<proteinExistence type="predicted"/>
<evidence type="ECO:0000313" key="2">
    <source>
        <dbReference type="Proteomes" id="UP000318567"/>
    </source>
</evidence>
<dbReference type="EMBL" id="CABGGO010000009">
    <property type="protein sequence ID" value="VUS41150.1"/>
    <property type="molecule type" value="Genomic_DNA"/>
</dbReference>
<protein>
    <submittedName>
        <fullName evidence="1">Uncharacterized protein</fullName>
    </submittedName>
</protein>
<comment type="caution">
    <text evidence="1">The sequence shown here is derived from an EMBL/GenBank/DDBJ whole genome shotgun (WGS) entry which is preliminary data.</text>
</comment>
<dbReference type="AlphaFoldDB" id="A0A9Q9S600"/>
<dbReference type="Proteomes" id="UP000318567">
    <property type="component" value="Unassembled WGS sequence"/>
</dbReference>
<sequence>MPLHTTGIPLANSGAEKTGNIGRVRCTRWTIQLNFIKIVIQVITSPVEKQTDMQRFTAGRFHQPTRCLAKFIAVGQFVTVLLFTVLAD</sequence>
<accession>A0A9Q9S600</accession>